<dbReference type="EMBL" id="KK787242">
    <property type="protein sequence ID" value="KDO38921.1"/>
    <property type="molecule type" value="Genomic_DNA"/>
</dbReference>
<reference evidence="1 2" key="1">
    <citation type="submission" date="2014-04" db="EMBL/GenBank/DDBJ databases">
        <authorList>
            <consortium name="International Citrus Genome Consortium"/>
            <person name="Gmitter F."/>
            <person name="Chen C."/>
            <person name="Farmerie W."/>
            <person name="Harkins T."/>
            <person name="Desany B."/>
            <person name="Mohiuddin M."/>
            <person name="Kodira C."/>
            <person name="Borodovsky M."/>
            <person name="Lomsadze A."/>
            <person name="Burns P."/>
            <person name="Jenkins J."/>
            <person name="Prochnik S."/>
            <person name="Shu S."/>
            <person name="Chapman J."/>
            <person name="Pitluck S."/>
            <person name="Schmutz J."/>
            <person name="Rokhsar D."/>
        </authorList>
    </citation>
    <scope>NUCLEOTIDE SEQUENCE</scope>
</reference>
<gene>
    <name evidence="1" type="ORF">CISIN_1g0447502mg</name>
</gene>
<evidence type="ECO:0000313" key="1">
    <source>
        <dbReference type="EMBL" id="KDO38921.1"/>
    </source>
</evidence>
<keyword evidence="2" id="KW-1185">Reference proteome</keyword>
<accession>A0A067DJY1</accession>
<dbReference type="Proteomes" id="UP000027120">
    <property type="component" value="Unassembled WGS sequence"/>
</dbReference>
<dbReference type="AlphaFoldDB" id="A0A067DJY1"/>
<organism evidence="1 2">
    <name type="scientific">Citrus sinensis</name>
    <name type="common">Sweet orange</name>
    <name type="synonym">Citrus aurantium var. sinensis</name>
    <dbReference type="NCBI Taxonomy" id="2711"/>
    <lineage>
        <taxon>Eukaryota</taxon>
        <taxon>Viridiplantae</taxon>
        <taxon>Streptophyta</taxon>
        <taxon>Embryophyta</taxon>
        <taxon>Tracheophyta</taxon>
        <taxon>Spermatophyta</taxon>
        <taxon>Magnoliopsida</taxon>
        <taxon>eudicotyledons</taxon>
        <taxon>Gunneridae</taxon>
        <taxon>Pentapetalae</taxon>
        <taxon>rosids</taxon>
        <taxon>malvids</taxon>
        <taxon>Sapindales</taxon>
        <taxon>Rutaceae</taxon>
        <taxon>Aurantioideae</taxon>
        <taxon>Citrus</taxon>
    </lineage>
</organism>
<evidence type="ECO:0000313" key="2">
    <source>
        <dbReference type="Proteomes" id="UP000027120"/>
    </source>
</evidence>
<proteinExistence type="predicted"/>
<sequence>MAHAIVSSLLDQLKSIAQDQ</sequence>
<protein>
    <submittedName>
        <fullName evidence="1">Uncharacterized protein</fullName>
    </submittedName>
</protein>
<dbReference type="PaxDb" id="2711-XP_006494900.1"/>
<dbReference type="eggNOG" id="ENOG502SCWU">
    <property type="taxonomic scope" value="Eukaryota"/>
</dbReference>
<name>A0A067DJY1_CITSI</name>
<feature type="non-terminal residue" evidence="1">
    <location>
        <position position="20"/>
    </location>
</feature>